<proteinExistence type="predicted"/>
<dbReference type="KEGG" id="nav:JQS30_00580"/>
<dbReference type="AlphaFoldDB" id="A0A895XQP5"/>
<protein>
    <submittedName>
        <fullName evidence="2">Uncharacterized protein</fullName>
    </submittedName>
</protein>
<dbReference type="RefSeq" id="WP_213171483.1">
    <property type="nucleotide sequence ID" value="NZ_CP070496.1"/>
</dbReference>
<evidence type="ECO:0000313" key="2">
    <source>
        <dbReference type="EMBL" id="QSB05475.1"/>
    </source>
</evidence>
<dbReference type="Proteomes" id="UP000662939">
    <property type="component" value="Chromosome"/>
</dbReference>
<organism evidence="2 3">
    <name type="scientific">Natronoglycomyces albus</name>
    <dbReference type="NCBI Taxonomy" id="2811108"/>
    <lineage>
        <taxon>Bacteria</taxon>
        <taxon>Bacillati</taxon>
        <taxon>Actinomycetota</taxon>
        <taxon>Actinomycetes</taxon>
        <taxon>Glycomycetales</taxon>
        <taxon>Glycomycetaceae</taxon>
        <taxon>Natronoglycomyces</taxon>
    </lineage>
</organism>
<name>A0A895XQP5_9ACTN</name>
<gene>
    <name evidence="2" type="ORF">JQS30_00580</name>
</gene>
<feature type="region of interest" description="Disordered" evidence="1">
    <location>
        <begin position="70"/>
        <end position="107"/>
    </location>
</feature>
<evidence type="ECO:0000313" key="3">
    <source>
        <dbReference type="Proteomes" id="UP000662939"/>
    </source>
</evidence>
<reference evidence="2" key="1">
    <citation type="submission" date="2021-02" db="EMBL/GenBank/DDBJ databases">
        <title>Natronoglycomyces albus gen. nov., sp. nov, a haloalkaliphilic actinobacterium from a soda solonchak soil.</title>
        <authorList>
            <person name="Sorokin D.Y."/>
            <person name="Khijniak T.V."/>
            <person name="Zakharycheva A.P."/>
            <person name="Boueva O.V."/>
            <person name="Ariskina E.V."/>
            <person name="Hahnke R.L."/>
            <person name="Bunk B."/>
            <person name="Sproer C."/>
            <person name="Schumann P."/>
            <person name="Evtushenko L.I."/>
            <person name="Kublanov I.V."/>
        </authorList>
    </citation>
    <scope>NUCLEOTIDE SEQUENCE</scope>
    <source>
        <strain evidence="2">DSM 106290</strain>
    </source>
</reference>
<accession>A0A895XQP5</accession>
<keyword evidence="3" id="KW-1185">Reference proteome</keyword>
<sequence length="107" mass="11676">MNASNELYRALGTVLENAEHGPQLCGVIAMSYPPLGGGYDIEGWSWESVAHEEASGVRWGNFVLTGHFDGETFTLTQPPEQAERDSQQRYPELGETGPGEPIRAVRG</sequence>
<evidence type="ECO:0000256" key="1">
    <source>
        <dbReference type="SAM" id="MobiDB-lite"/>
    </source>
</evidence>
<dbReference type="EMBL" id="CP070496">
    <property type="protein sequence ID" value="QSB05475.1"/>
    <property type="molecule type" value="Genomic_DNA"/>
</dbReference>